<dbReference type="InterPro" id="IPR025558">
    <property type="entry name" value="DUF4283"/>
</dbReference>
<gene>
    <name evidence="2" type="ORF">SO802_005881</name>
</gene>
<protein>
    <recommendedName>
        <fullName evidence="1">DUF4283 domain-containing protein</fullName>
    </recommendedName>
</protein>
<dbReference type="EMBL" id="JAZDWU010000002">
    <property type="protein sequence ID" value="KAL0010773.1"/>
    <property type="molecule type" value="Genomic_DNA"/>
</dbReference>
<dbReference type="AlphaFoldDB" id="A0AAW2DJE5"/>
<proteinExistence type="predicted"/>
<sequence>MLHPSPPTSTALTADLQFSLNRVVGVRFGMGFDVGFGSVFWIGVGWVVGRLGWALFYNVGEPFLHYSDGCGGHGSRFLDKLSKISLTEDEELDIAMRITHRKEILEECSLSVLRRFTSDKPINPRAAKNLLCSVWRLGNDLKIVELGEGLLQFKFSLETQLKWVIDNGPWCFDNHLLVLRRWEKEFSAINVSFPSIQLWVQVWGLPFDLMNDEAGREIGSGLGEVLDVDVKL</sequence>
<name>A0AAW2DJE5_9ROSI</name>
<comment type="caution">
    <text evidence="2">The sequence shown here is derived from an EMBL/GenBank/DDBJ whole genome shotgun (WGS) entry which is preliminary data.</text>
</comment>
<organism evidence="2 3">
    <name type="scientific">Lithocarpus litseifolius</name>
    <dbReference type="NCBI Taxonomy" id="425828"/>
    <lineage>
        <taxon>Eukaryota</taxon>
        <taxon>Viridiplantae</taxon>
        <taxon>Streptophyta</taxon>
        <taxon>Embryophyta</taxon>
        <taxon>Tracheophyta</taxon>
        <taxon>Spermatophyta</taxon>
        <taxon>Magnoliopsida</taxon>
        <taxon>eudicotyledons</taxon>
        <taxon>Gunneridae</taxon>
        <taxon>Pentapetalae</taxon>
        <taxon>rosids</taxon>
        <taxon>fabids</taxon>
        <taxon>Fagales</taxon>
        <taxon>Fagaceae</taxon>
        <taxon>Lithocarpus</taxon>
    </lineage>
</organism>
<evidence type="ECO:0000313" key="2">
    <source>
        <dbReference type="EMBL" id="KAL0010773.1"/>
    </source>
</evidence>
<feature type="domain" description="DUF4283" evidence="1">
    <location>
        <begin position="106"/>
        <end position="187"/>
    </location>
</feature>
<evidence type="ECO:0000259" key="1">
    <source>
        <dbReference type="Pfam" id="PF14111"/>
    </source>
</evidence>
<evidence type="ECO:0000313" key="3">
    <source>
        <dbReference type="Proteomes" id="UP001459277"/>
    </source>
</evidence>
<keyword evidence="3" id="KW-1185">Reference proteome</keyword>
<dbReference type="Proteomes" id="UP001459277">
    <property type="component" value="Unassembled WGS sequence"/>
</dbReference>
<dbReference type="PANTHER" id="PTHR31286">
    <property type="entry name" value="GLYCINE-RICH CELL WALL STRUCTURAL PROTEIN 1.8-LIKE"/>
    <property type="match status" value="1"/>
</dbReference>
<reference evidence="2 3" key="1">
    <citation type="submission" date="2024-01" db="EMBL/GenBank/DDBJ databases">
        <title>A telomere-to-telomere, gap-free genome of sweet tea (Lithocarpus litseifolius).</title>
        <authorList>
            <person name="Zhou J."/>
        </authorList>
    </citation>
    <scope>NUCLEOTIDE SEQUENCE [LARGE SCALE GENOMIC DNA]</scope>
    <source>
        <strain evidence="2">Zhou-2022a</strain>
        <tissue evidence="2">Leaf</tissue>
    </source>
</reference>
<accession>A0AAW2DJE5</accession>
<dbReference type="PANTHER" id="PTHR31286:SF167">
    <property type="entry name" value="OS09G0268800 PROTEIN"/>
    <property type="match status" value="1"/>
</dbReference>
<dbReference type="InterPro" id="IPR040256">
    <property type="entry name" value="At4g02000-like"/>
</dbReference>
<dbReference type="Pfam" id="PF14111">
    <property type="entry name" value="DUF4283"/>
    <property type="match status" value="1"/>
</dbReference>